<accession>A0ABW3RJX3</accession>
<dbReference type="RefSeq" id="WP_380895161.1">
    <property type="nucleotide sequence ID" value="NZ_JBHTKY010000006.1"/>
</dbReference>
<evidence type="ECO:0000313" key="2">
    <source>
        <dbReference type="EMBL" id="MFD1165227.1"/>
    </source>
</evidence>
<protein>
    <submittedName>
        <fullName evidence="2">Uncharacterized protein</fullName>
    </submittedName>
</protein>
<name>A0ABW3RJX3_9SPHI</name>
<evidence type="ECO:0000256" key="1">
    <source>
        <dbReference type="SAM" id="Phobius"/>
    </source>
</evidence>
<keyword evidence="1" id="KW-0812">Transmembrane</keyword>
<dbReference type="Proteomes" id="UP001597205">
    <property type="component" value="Unassembled WGS sequence"/>
</dbReference>
<feature type="transmembrane region" description="Helical" evidence="1">
    <location>
        <begin position="21"/>
        <end position="39"/>
    </location>
</feature>
<dbReference type="EMBL" id="JBHTKY010000006">
    <property type="protein sequence ID" value="MFD1165227.1"/>
    <property type="molecule type" value="Genomic_DNA"/>
</dbReference>
<organism evidence="2 3">
    <name type="scientific">Sphingobacterium daejeonense</name>
    <dbReference type="NCBI Taxonomy" id="371142"/>
    <lineage>
        <taxon>Bacteria</taxon>
        <taxon>Pseudomonadati</taxon>
        <taxon>Bacteroidota</taxon>
        <taxon>Sphingobacteriia</taxon>
        <taxon>Sphingobacteriales</taxon>
        <taxon>Sphingobacteriaceae</taxon>
        <taxon>Sphingobacterium</taxon>
    </lineage>
</organism>
<reference evidence="3" key="1">
    <citation type="journal article" date="2019" name="Int. J. Syst. Evol. Microbiol.">
        <title>The Global Catalogue of Microorganisms (GCM) 10K type strain sequencing project: providing services to taxonomists for standard genome sequencing and annotation.</title>
        <authorList>
            <consortium name="The Broad Institute Genomics Platform"/>
            <consortium name="The Broad Institute Genome Sequencing Center for Infectious Disease"/>
            <person name="Wu L."/>
            <person name="Ma J."/>
        </authorList>
    </citation>
    <scope>NUCLEOTIDE SEQUENCE [LARGE SCALE GENOMIC DNA]</scope>
    <source>
        <strain evidence="3">CCUG 52468</strain>
    </source>
</reference>
<keyword evidence="1" id="KW-0472">Membrane</keyword>
<keyword evidence="1" id="KW-1133">Transmembrane helix</keyword>
<comment type="caution">
    <text evidence="2">The sequence shown here is derived from an EMBL/GenBank/DDBJ whole genome shotgun (WGS) entry which is preliminary data.</text>
</comment>
<proteinExistence type="predicted"/>
<gene>
    <name evidence="2" type="ORF">ACFQ2C_06370</name>
</gene>
<keyword evidence="3" id="KW-1185">Reference proteome</keyword>
<evidence type="ECO:0000313" key="3">
    <source>
        <dbReference type="Proteomes" id="UP001597205"/>
    </source>
</evidence>
<sequence>MRYLEDVLNDQKSKLISSIKFLGLIVLTPIHYIYSIYSVNRFSVSYLEHFIKSNKLDEKGIKNFLKKEYHFFLRVKTIPLYYYKWEKDSIEESFDYFDRIYSFKQFTEVTRQCRSKFSTIDERHILPIFTCIKKLKLFKVNISQEDISDIFIKEKENIRLLVNHRGEFAHFFHTLYEHNLVSKKWASIAEKKGFFVNEDGKIIKAGTFSSSKTAHDFLSDKKEIIEECCKQILKC</sequence>